<dbReference type="PANTHER" id="PTHR16131">
    <property type="entry name" value="LIGAND-DEPENDENT NUCLEAR RECEPTOR-INTERACTING FACTOR 1"/>
    <property type="match status" value="1"/>
</dbReference>
<dbReference type="GO" id="GO:0006355">
    <property type="term" value="P:regulation of DNA-templated transcription"/>
    <property type="evidence" value="ECO:0007669"/>
    <property type="project" value="InterPro"/>
</dbReference>
<feature type="region of interest" description="Disordered" evidence="1">
    <location>
        <begin position="533"/>
        <end position="621"/>
    </location>
</feature>
<protein>
    <submittedName>
        <fullName evidence="2">Uncharacterized protein</fullName>
    </submittedName>
</protein>
<sequence>MNPKQLTCCDYYLQIPSNAEVKAIPFNSLPNNVRQKFRQMDNYIDGSNAPHVIFVSPVTKSTLQIDHKLNTLNKETTKQTCSEGNHRTHFAGTPNTFITGDEEDAEDCFVPIRSSKKIASTILQLSGKSNNKTAFIHDENTGPKLEDALRFNLRVVDIRVRALCKYKNTMYLLPAQKANVSEEQDSPGIMDKFSPRHGIMKYQCNKMEQNNMVKNTRPDKTQPYHDEPLIHLDKDNILPSGVFVPQQSKDNILPSGVFVPQQSLIEKTHNKGQFSIIQRELNPTHGYSLQHVQHPLAIKQFKRKIYCEDAKAVKKRPNPEGSDTDRKRNVVSISSTSLEMAPCVPEEFPSFSCYPSQISPSRERVESAGSTLSKPLLNMKFQIPQPTSSCEDCSDFDSRSSSPFSAVTISTNTSEGFESDQNEEPLEIRRRPEQASSLYQQAETAQDKTAQRLLQCCPLAMEQIKGKMYFKDAKSIKKRPSPGGSDTDYKRKFGTMSSTSSIMEPAVHLETSPCVPEEFPGFSCYPSQISPSKERAVRAGSPLSKPLLNMEPQIPQPTSSCEDCSDFDSRSSSPFSAVSISTNTSEGFESDQNEEPFSMRRRPDQESFLSHEDETTQDERSQRLLQRVRELNEQVENIRAEKTKI</sequence>
<evidence type="ECO:0000256" key="1">
    <source>
        <dbReference type="SAM" id="MobiDB-lite"/>
    </source>
</evidence>
<dbReference type="EMBL" id="KV944206">
    <property type="protein sequence ID" value="PIO26230.1"/>
    <property type="molecule type" value="Genomic_DNA"/>
</dbReference>
<evidence type="ECO:0000313" key="2">
    <source>
        <dbReference type="EMBL" id="PIO26230.1"/>
    </source>
</evidence>
<feature type="compositionally biased region" description="Basic and acidic residues" evidence="1">
    <location>
        <begin position="597"/>
        <end position="621"/>
    </location>
</feature>
<feature type="compositionally biased region" description="Low complexity" evidence="1">
    <location>
        <begin position="570"/>
        <end position="581"/>
    </location>
</feature>
<reference evidence="3" key="1">
    <citation type="journal article" date="2017" name="Nat. Commun.">
        <title>The North American bullfrog draft genome provides insight into hormonal regulation of long noncoding RNA.</title>
        <authorList>
            <person name="Hammond S.A."/>
            <person name="Warren R.L."/>
            <person name="Vandervalk B.P."/>
            <person name="Kucuk E."/>
            <person name="Khan H."/>
            <person name="Gibb E.A."/>
            <person name="Pandoh P."/>
            <person name="Kirk H."/>
            <person name="Zhao Y."/>
            <person name="Jones M."/>
            <person name="Mungall A.J."/>
            <person name="Coope R."/>
            <person name="Pleasance S."/>
            <person name="Moore R.A."/>
            <person name="Holt R.A."/>
            <person name="Round J.M."/>
            <person name="Ohora S."/>
            <person name="Walle B.V."/>
            <person name="Veldhoen N."/>
            <person name="Helbing C.C."/>
            <person name="Birol I."/>
        </authorList>
    </citation>
    <scope>NUCLEOTIDE SEQUENCE [LARGE SCALE GENOMIC DNA]</scope>
</reference>
<dbReference type="AlphaFoldDB" id="A0A2G9REB3"/>
<name>A0A2G9REB3_AQUCT</name>
<evidence type="ECO:0000313" key="3">
    <source>
        <dbReference type="Proteomes" id="UP000228934"/>
    </source>
</evidence>
<organism evidence="2 3">
    <name type="scientific">Aquarana catesbeiana</name>
    <name type="common">American bullfrog</name>
    <name type="synonym">Rana catesbeiana</name>
    <dbReference type="NCBI Taxonomy" id="8400"/>
    <lineage>
        <taxon>Eukaryota</taxon>
        <taxon>Metazoa</taxon>
        <taxon>Chordata</taxon>
        <taxon>Craniata</taxon>
        <taxon>Vertebrata</taxon>
        <taxon>Euteleostomi</taxon>
        <taxon>Amphibia</taxon>
        <taxon>Batrachia</taxon>
        <taxon>Anura</taxon>
        <taxon>Neobatrachia</taxon>
        <taxon>Ranoidea</taxon>
        <taxon>Ranidae</taxon>
        <taxon>Aquarana</taxon>
    </lineage>
</organism>
<dbReference type="InterPro" id="IPR026191">
    <property type="entry name" value="LRIF1"/>
</dbReference>
<proteinExistence type="predicted"/>
<dbReference type="PANTHER" id="PTHR16131:SF2">
    <property type="entry name" value="LIGAND-DEPENDENT NUCLEAR RECEPTOR-INTERACTING FACTOR 1"/>
    <property type="match status" value="1"/>
</dbReference>
<dbReference type="OrthoDB" id="9909712at2759"/>
<gene>
    <name evidence="2" type="ORF">AB205_0043060</name>
</gene>
<accession>A0A2G9REB3</accession>
<dbReference type="Pfam" id="PF15741">
    <property type="entry name" value="LRIF1"/>
    <property type="match status" value="1"/>
</dbReference>
<dbReference type="Proteomes" id="UP000228934">
    <property type="component" value="Unassembled WGS sequence"/>
</dbReference>
<keyword evidence="3" id="KW-1185">Reference proteome</keyword>
<dbReference type="GO" id="GO:0042974">
    <property type="term" value="F:nuclear retinoic acid receptor binding"/>
    <property type="evidence" value="ECO:0007669"/>
    <property type="project" value="InterPro"/>
</dbReference>